<dbReference type="GO" id="GO:0005524">
    <property type="term" value="F:ATP binding"/>
    <property type="evidence" value="ECO:0007669"/>
    <property type="project" value="UniProtKB-KW"/>
</dbReference>
<evidence type="ECO:0000256" key="5">
    <source>
        <dbReference type="ARBA" id="ARBA00022605"/>
    </source>
</evidence>
<gene>
    <name evidence="10" type="ORF">AB204_07010</name>
</gene>
<comment type="caution">
    <text evidence="10">The sequence shown here is derived from an EMBL/GenBank/DDBJ whole genome shotgun (WGS) entry which is preliminary data.</text>
</comment>
<dbReference type="GO" id="GO:0000050">
    <property type="term" value="P:urea cycle"/>
    <property type="evidence" value="ECO:0007669"/>
    <property type="project" value="TreeGrafter"/>
</dbReference>
<dbReference type="Proteomes" id="UP000036277">
    <property type="component" value="Unassembled WGS sequence"/>
</dbReference>
<dbReference type="EC" id="6.3.4.5" evidence="2"/>
<dbReference type="PANTHER" id="PTHR11587:SF2">
    <property type="entry name" value="ARGININOSUCCINATE SYNTHASE"/>
    <property type="match status" value="1"/>
</dbReference>
<keyword evidence="3" id="KW-0055">Arginine biosynthesis</keyword>
<evidence type="ECO:0000259" key="8">
    <source>
        <dbReference type="Pfam" id="PF00764"/>
    </source>
</evidence>
<evidence type="ECO:0000256" key="2">
    <source>
        <dbReference type="ARBA" id="ARBA00012286"/>
    </source>
</evidence>
<evidence type="ECO:0000259" key="9">
    <source>
        <dbReference type="Pfam" id="PF20979"/>
    </source>
</evidence>
<dbReference type="SUPFAM" id="SSF52402">
    <property type="entry name" value="Adenine nucleotide alpha hydrolases-like"/>
    <property type="match status" value="1"/>
</dbReference>
<dbReference type="OrthoDB" id="9801641at2"/>
<evidence type="ECO:0000256" key="7">
    <source>
        <dbReference type="ARBA" id="ARBA00022840"/>
    </source>
</evidence>
<dbReference type="Pfam" id="PF00764">
    <property type="entry name" value="Arginosuc_synth"/>
    <property type="match status" value="1"/>
</dbReference>
<feature type="domain" description="Arginosuccinate synthase C-terminal" evidence="9">
    <location>
        <begin position="184"/>
        <end position="402"/>
    </location>
</feature>
<dbReference type="GO" id="GO:0006526">
    <property type="term" value="P:L-arginine biosynthetic process"/>
    <property type="evidence" value="ECO:0007669"/>
    <property type="project" value="UniProtKB-UniPathway"/>
</dbReference>
<name>A0A0J5IRI3_9GAMM</name>
<dbReference type="SUPFAM" id="SSF69864">
    <property type="entry name" value="Argininosuccinate synthetase, C-terminal domain"/>
    <property type="match status" value="1"/>
</dbReference>
<evidence type="ECO:0000256" key="4">
    <source>
        <dbReference type="ARBA" id="ARBA00022598"/>
    </source>
</evidence>
<keyword evidence="4" id="KW-0436">Ligase</keyword>
<dbReference type="PROSITE" id="PS00565">
    <property type="entry name" value="ARGININOSUCCIN_SYN_2"/>
    <property type="match status" value="1"/>
</dbReference>
<dbReference type="Gene3D" id="3.90.1260.10">
    <property type="entry name" value="Argininosuccinate synthetase, chain A, domain 2"/>
    <property type="match status" value="1"/>
</dbReference>
<sequence length="410" mass="45609">MDINNIQGKKIAFAASGGLDSCTITHWLSRKGVEVICFTADLGQPDEANFDEIKERMLKSGASEFVAVDIKNEMAEMGLAVVQANAKYEGNYWNLTGAARQVIMKGLLPKIKERGITIFSHGATGRGNDQVRFQIIGAMLDPTLEFYAAWRDQEFLNEFRGRKEMLAYCNDHKIPIKASADKPYSTDANLLGLTHEGGLLEGLETRMKFVEPGIGQWPEHAESTPEQFSITFNNGRPTHVNGQEMRLVDVFEYFNLNGGKHGIGIAENLVENRFVGVKSRGVYESPAMVILSYAYQQLLQQILDRRAVQFYQNTAAYLGGQLYQGYWLDLGSRMARKAVDELTNLVSGDVTFEAYRGNLSYISSKNVKHGLYTNEGSMEAEGQFDHKDSEGLLNILTISARTASLSGQIK</sequence>
<dbReference type="PANTHER" id="PTHR11587">
    <property type="entry name" value="ARGININOSUCCINATE SYNTHASE"/>
    <property type="match status" value="1"/>
</dbReference>
<dbReference type="InterPro" id="IPR048267">
    <property type="entry name" value="Arginosuc_syn_N"/>
</dbReference>
<evidence type="ECO:0000256" key="6">
    <source>
        <dbReference type="ARBA" id="ARBA00022741"/>
    </source>
</evidence>
<dbReference type="UniPathway" id="UPA00068">
    <property type="reaction ID" value="UER00113"/>
</dbReference>
<dbReference type="InterPro" id="IPR023434">
    <property type="entry name" value="Arginosuc_synth_type_1_subfam"/>
</dbReference>
<keyword evidence="6" id="KW-0547">Nucleotide-binding</keyword>
<dbReference type="Pfam" id="PF20979">
    <property type="entry name" value="Arginosuc_syn_C"/>
    <property type="match status" value="1"/>
</dbReference>
<evidence type="ECO:0000256" key="3">
    <source>
        <dbReference type="ARBA" id="ARBA00022571"/>
    </source>
</evidence>
<dbReference type="AlphaFoldDB" id="A0A0J5IRI3"/>
<dbReference type="PATRIC" id="fig|880157.4.peg.1475"/>
<dbReference type="GO" id="GO:0004055">
    <property type="term" value="F:argininosuccinate synthase activity"/>
    <property type="evidence" value="ECO:0007669"/>
    <property type="project" value="UniProtKB-EC"/>
</dbReference>
<dbReference type="NCBIfam" id="TIGR00032">
    <property type="entry name" value="argG"/>
    <property type="match status" value="1"/>
</dbReference>
<dbReference type="InterPro" id="IPR024074">
    <property type="entry name" value="AS_cat/multimer_dom_body"/>
</dbReference>
<protein>
    <recommendedName>
        <fullName evidence="2">argininosuccinate synthase</fullName>
        <ecNumber evidence="2">6.3.4.5</ecNumber>
    </recommendedName>
</protein>
<dbReference type="InterPro" id="IPR014729">
    <property type="entry name" value="Rossmann-like_a/b/a_fold"/>
</dbReference>
<evidence type="ECO:0000313" key="11">
    <source>
        <dbReference type="Proteomes" id="UP000036277"/>
    </source>
</evidence>
<keyword evidence="11" id="KW-1185">Reference proteome</keyword>
<dbReference type="CDD" id="cd01999">
    <property type="entry name" value="ASS"/>
    <property type="match status" value="1"/>
</dbReference>
<dbReference type="Gene3D" id="3.40.50.620">
    <property type="entry name" value="HUPs"/>
    <property type="match status" value="1"/>
</dbReference>
<dbReference type="InterPro" id="IPR018223">
    <property type="entry name" value="Arginosuc_synth_CS"/>
</dbReference>
<dbReference type="GO" id="GO:0005737">
    <property type="term" value="C:cytoplasm"/>
    <property type="evidence" value="ECO:0007669"/>
    <property type="project" value="TreeGrafter"/>
</dbReference>
<keyword evidence="5" id="KW-0028">Amino-acid biosynthesis</keyword>
<proteinExistence type="predicted"/>
<accession>A0A0J5IRI3</accession>
<dbReference type="EMBL" id="LFCV01000038">
    <property type="protein sequence ID" value="KMJ45815.1"/>
    <property type="molecule type" value="Genomic_DNA"/>
</dbReference>
<reference evidence="10 11" key="1">
    <citation type="submission" date="2015-06" db="EMBL/GenBank/DDBJ databases">
        <title>Draft Whole-Genome Sequence of the Entomopathogenic Bacterium Xenorhabdus khoisanae.</title>
        <authorList>
            <person name="Naidoo S."/>
            <person name="Featherston J."/>
            <person name="Gray V.M."/>
        </authorList>
    </citation>
    <scope>NUCLEOTIDE SEQUENCE [LARGE SCALE GENOMIC DNA]</scope>
    <source>
        <strain evidence="10 11">MCB</strain>
    </source>
</reference>
<comment type="pathway">
    <text evidence="1">Amino-acid biosynthesis; L-arginine biosynthesis; L-arginine from L-ornithine and carbamoyl phosphate: step 2/3.</text>
</comment>
<dbReference type="RefSeq" id="WP_047962659.1">
    <property type="nucleotide sequence ID" value="NZ_CAWMBG010000038.1"/>
</dbReference>
<organism evidence="10 11">
    <name type="scientific">Xenorhabdus khoisanae</name>
    <dbReference type="NCBI Taxonomy" id="880157"/>
    <lineage>
        <taxon>Bacteria</taxon>
        <taxon>Pseudomonadati</taxon>
        <taxon>Pseudomonadota</taxon>
        <taxon>Gammaproteobacteria</taxon>
        <taxon>Enterobacterales</taxon>
        <taxon>Morganellaceae</taxon>
        <taxon>Xenorhabdus</taxon>
    </lineage>
</organism>
<feature type="domain" description="Arginosuccinate synthase-like N-terminal" evidence="8">
    <location>
        <begin position="10"/>
        <end position="175"/>
    </location>
</feature>
<dbReference type="InterPro" id="IPR001518">
    <property type="entry name" value="Arginosuc_synth"/>
</dbReference>
<evidence type="ECO:0000256" key="1">
    <source>
        <dbReference type="ARBA" id="ARBA00004967"/>
    </source>
</evidence>
<dbReference type="GO" id="GO:0000053">
    <property type="term" value="P:argininosuccinate metabolic process"/>
    <property type="evidence" value="ECO:0007669"/>
    <property type="project" value="TreeGrafter"/>
</dbReference>
<dbReference type="InterPro" id="IPR048268">
    <property type="entry name" value="Arginosuc_syn_C"/>
</dbReference>
<evidence type="ECO:0000313" key="10">
    <source>
        <dbReference type="EMBL" id="KMJ45815.1"/>
    </source>
</evidence>
<keyword evidence="7" id="KW-0067">ATP-binding</keyword>
<dbReference type="STRING" id="880157.AB204_07010"/>